<keyword evidence="5" id="KW-1133">Transmembrane helix</keyword>
<dbReference type="Pfam" id="PF00672">
    <property type="entry name" value="HAMP"/>
    <property type="match status" value="1"/>
</dbReference>
<dbReference type="CDD" id="cd11386">
    <property type="entry name" value="MCP_signal"/>
    <property type="match status" value="1"/>
</dbReference>
<feature type="transmembrane region" description="Helical" evidence="5">
    <location>
        <begin position="20"/>
        <end position="38"/>
    </location>
</feature>
<dbReference type="Pfam" id="PF00015">
    <property type="entry name" value="MCPsignal"/>
    <property type="match status" value="1"/>
</dbReference>
<reference evidence="8 9" key="1">
    <citation type="submission" date="2020-05" db="EMBL/GenBank/DDBJ databases">
        <title>Aquincola sp. isolate from soil.</title>
        <authorList>
            <person name="Han J."/>
            <person name="Kim D.-U."/>
        </authorList>
    </citation>
    <scope>NUCLEOTIDE SEQUENCE [LARGE SCALE GENOMIC DNA]</scope>
    <source>
        <strain evidence="8 9">S2</strain>
    </source>
</reference>
<dbReference type="PROSITE" id="PS50885">
    <property type="entry name" value="HAMP"/>
    <property type="match status" value="1"/>
</dbReference>
<keyword evidence="5" id="KW-0812">Transmembrane</keyword>
<keyword evidence="1" id="KW-0488">Methylation</keyword>
<evidence type="ECO:0000313" key="9">
    <source>
        <dbReference type="Proteomes" id="UP000737171"/>
    </source>
</evidence>
<evidence type="ECO:0000256" key="5">
    <source>
        <dbReference type="SAM" id="Phobius"/>
    </source>
</evidence>
<dbReference type="RefSeq" id="WP_173130279.1">
    <property type="nucleotide sequence ID" value="NZ_JABRWJ010000009.1"/>
</dbReference>
<dbReference type="SUPFAM" id="SSF58104">
    <property type="entry name" value="Methyl-accepting chemotaxis protein (MCP) signaling domain"/>
    <property type="match status" value="1"/>
</dbReference>
<dbReference type="SMART" id="SM00283">
    <property type="entry name" value="MA"/>
    <property type="match status" value="1"/>
</dbReference>
<organism evidence="8 9">
    <name type="scientific">Pseudaquabacterium terrae</name>
    <dbReference type="NCBI Taxonomy" id="2732868"/>
    <lineage>
        <taxon>Bacteria</taxon>
        <taxon>Pseudomonadati</taxon>
        <taxon>Pseudomonadota</taxon>
        <taxon>Betaproteobacteria</taxon>
        <taxon>Burkholderiales</taxon>
        <taxon>Sphaerotilaceae</taxon>
        <taxon>Pseudaquabacterium</taxon>
    </lineage>
</organism>
<dbReference type="InterPro" id="IPR004089">
    <property type="entry name" value="MCPsignal_dom"/>
</dbReference>
<accession>A0ABX2EQ32</accession>
<dbReference type="PRINTS" id="PR00260">
    <property type="entry name" value="CHEMTRNSDUCR"/>
</dbReference>
<evidence type="ECO:0000259" key="7">
    <source>
        <dbReference type="PROSITE" id="PS50885"/>
    </source>
</evidence>
<comment type="similarity">
    <text evidence="2">Belongs to the methyl-accepting chemotaxis (MCP) protein family.</text>
</comment>
<dbReference type="CDD" id="cd06225">
    <property type="entry name" value="HAMP"/>
    <property type="match status" value="1"/>
</dbReference>
<dbReference type="InterPro" id="IPR004090">
    <property type="entry name" value="Chemotax_Me-accpt_rcpt"/>
</dbReference>
<dbReference type="SMART" id="SM00304">
    <property type="entry name" value="HAMP"/>
    <property type="match status" value="1"/>
</dbReference>
<dbReference type="PANTHER" id="PTHR43531:SF14">
    <property type="entry name" value="METHYL-ACCEPTING CHEMOTAXIS PROTEIN I-RELATED"/>
    <property type="match status" value="1"/>
</dbReference>
<sequence>MPRLSALTHLSVRRLGTRLALGFGLMCLLLLGIGALAIGQSRVMQAQFAAALDGRVPALVRLQALDREVQSVNLAARDALLAADEAAATAALARIEAGRQKIGSEIEALQKSVEGSADPFAPVVEELGTQSSGALVMLLKFSRQLKAGQADGAKTQLASALTPRMNSFAALIAKAQGLQLGQLDGARQKSEEAARWGQGATAATVAVAMLVAALLAWRITRGITQPIQAIVTLAERIAAGDLGHPMQAPTRQDELGQLQTAMLDMRHQLCELVAGIRQSADSIANASQEIAGGNHHLSRRTEEAAASLQRTASAMDAVTRSVGDSAASAQSAGTMVASASQAAHRGGTVVLQVIDRMGEITTASKRIADITGVIDSIAFQTNILALNAAVEAARAGEHGRGFAVVASEVRALAQRSATASREIKGLIGDSVDKVEAGSKLAEGAGSAMREIVADVERVSSVVGDICSRASSQSSGLGEVNAAVRQIDDVTQQNAALVEQSTAAAESLREQAQGLQELVNRFRLEVA</sequence>
<name>A0ABX2EQ32_9BURK</name>
<evidence type="ECO:0000256" key="2">
    <source>
        <dbReference type="ARBA" id="ARBA00029447"/>
    </source>
</evidence>
<proteinExistence type="inferred from homology"/>
<evidence type="ECO:0000256" key="4">
    <source>
        <dbReference type="SAM" id="Coils"/>
    </source>
</evidence>
<dbReference type="Gene3D" id="1.10.287.950">
    <property type="entry name" value="Methyl-accepting chemotaxis protein"/>
    <property type="match status" value="1"/>
</dbReference>
<evidence type="ECO:0000313" key="8">
    <source>
        <dbReference type="EMBL" id="NRF70679.1"/>
    </source>
</evidence>
<feature type="domain" description="Methyl-accepting transducer" evidence="6">
    <location>
        <begin position="279"/>
        <end position="508"/>
    </location>
</feature>
<dbReference type="PANTHER" id="PTHR43531">
    <property type="entry name" value="PROTEIN ICFG"/>
    <property type="match status" value="1"/>
</dbReference>
<comment type="caution">
    <text evidence="8">The sequence shown here is derived from an EMBL/GenBank/DDBJ whole genome shotgun (WGS) entry which is preliminary data.</text>
</comment>
<dbReference type="EMBL" id="JABRWJ010000009">
    <property type="protein sequence ID" value="NRF70679.1"/>
    <property type="molecule type" value="Genomic_DNA"/>
</dbReference>
<dbReference type="InterPro" id="IPR003660">
    <property type="entry name" value="HAMP_dom"/>
</dbReference>
<evidence type="ECO:0000259" key="6">
    <source>
        <dbReference type="PROSITE" id="PS50111"/>
    </source>
</evidence>
<feature type="domain" description="HAMP" evidence="7">
    <location>
        <begin position="221"/>
        <end position="274"/>
    </location>
</feature>
<dbReference type="InterPro" id="IPR051310">
    <property type="entry name" value="MCP_chemotaxis"/>
</dbReference>
<keyword evidence="9" id="KW-1185">Reference proteome</keyword>
<dbReference type="Proteomes" id="UP000737171">
    <property type="component" value="Unassembled WGS sequence"/>
</dbReference>
<gene>
    <name evidence="8" type="ORF">HLB44_27105</name>
</gene>
<evidence type="ECO:0000256" key="1">
    <source>
        <dbReference type="ARBA" id="ARBA00022481"/>
    </source>
</evidence>
<keyword evidence="5" id="KW-0472">Membrane</keyword>
<keyword evidence="3" id="KW-0807">Transducer</keyword>
<dbReference type="PROSITE" id="PS50111">
    <property type="entry name" value="CHEMOTAXIS_TRANSDUC_2"/>
    <property type="match status" value="1"/>
</dbReference>
<protein>
    <submittedName>
        <fullName evidence="8">HAMP domain-containing protein</fullName>
    </submittedName>
</protein>
<keyword evidence="4" id="KW-0175">Coiled coil</keyword>
<feature type="coiled-coil region" evidence="4">
    <location>
        <begin position="479"/>
        <end position="524"/>
    </location>
</feature>
<evidence type="ECO:0000256" key="3">
    <source>
        <dbReference type="PROSITE-ProRule" id="PRU00284"/>
    </source>
</evidence>